<keyword evidence="3 12" id="KW-0813">Transport</keyword>
<dbReference type="HOGENOM" id="CLU_005912_8_1_3"/>
<comment type="function">
    <text evidence="12">Na(+)/H(+) antiporter that extrudes sodium in exchange for external protons.</text>
</comment>
<keyword evidence="5 12" id="KW-1003">Cell membrane</keyword>
<evidence type="ECO:0000256" key="5">
    <source>
        <dbReference type="ARBA" id="ARBA00022475"/>
    </source>
</evidence>
<evidence type="ECO:0000256" key="12">
    <source>
        <dbReference type="RuleBase" id="RU366002"/>
    </source>
</evidence>
<evidence type="ECO:0000256" key="9">
    <source>
        <dbReference type="ARBA" id="ARBA00023065"/>
    </source>
</evidence>
<evidence type="ECO:0000256" key="2">
    <source>
        <dbReference type="ARBA" id="ARBA00007367"/>
    </source>
</evidence>
<keyword evidence="10 12" id="KW-0472">Membrane</keyword>
<comment type="caution">
    <text evidence="14">The sequence shown here is derived from an EMBL/GenBank/DDBJ whole genome shotgun (WGS) entry which is preliminary data.</text>
</comment>
<feature type="transmembrane region" description="Helical" evidence="12">
    <location>
        <begin position="411"/>
        <end position="430"/>
    </location>
</feature>
<dbReference type="InterPro" id="IPR018422">
    <property type="entry name" value="Cation/H_exchanger_CPA1"/>
</dbReference>
<dbReference type="PANTHER" id="PTHR10110">
    <property type="entry name" value="SODIUM/HYDROGEN EXCHANGER"/>
    <property type="match status" value="1"/>
</dbReference>
<sequence>MRFGNRRPFYGGEDVKIIEIVLFLHVRSPIASHPMSLESATDEVIKQNLEQFLIVLSVSLSVATVSRIFSWFRQIPYTLLLVIVGLGLAFIDIRLVNLSPELILEIFLPPLLFEAAWNTRWRDLKDNWIPVSLFAIVGVIISIFGVGFTLDELTNLPLFTALLVGASLSSTDPVAVVALFRELGASKKLTVLLEGESLFNDGVAVVAFALLVEIPLGASGLSLETTISRIAAFIGIGVAVGCLVGFGISYLTQRLDLPLVEQSLTLVSAYGAYLLTEEFGGSGVIGVVTTGIILGNFGSRISMSPRTRLLVTEFWEFLAFFVNSIVFLLIGDQIRLSSLADNLNLIFITIAAVVAARFLATFALATVSNALMETKINWREKTVLWWGGLRGSVSIALALSVPVIFPNRQDIIDIVFGVVLFTLLVQGLTIQTFLSRLDLIGDQPIRENYAELLARRVALKRVLDYLSKLDKSPDVAPEFFSYEQHLVKEKLKTVEAEIQSLNDSYPQLQLLTMEQLRETLLDIEADTYAEFIRSGRLTSNLSPVLQEILAESKISEQ</sequence>
<evidence type="ECO:0000256" key="10">
    <source>
        <dbReference type="ARBA" id="ARBA00023136"/>
    </source>
</evidence>
<dbReference type="PANTHER" id="PTHR10110:SF195">
    <property type="entry name" value="NA(+)_H(+) ANTIPORTER NHAS2"/>
    <property type="match status" value="1"/>
</dbReference>
<keyword evidence="8 12" id="KW-0915">Sodium</keyword>
<evidence type="ECO:0000256" key="7">
    <source>
        <dbReference type="ARBA" id="ARBA00022989"/>
    </source>
</evidence>
<accession>I4GSW4</accession>
<feature type="transmembrane region" description="Helical" evidence="12">
    <location>
        <begin position="343"/>
        <end position="371"/>
    </location>
</feature>
<keyword evidence="9 12" id="KW-0406">Ion transport</keyword>
<feature type="transmembrane region" description="Helical" evidence="12">
    <location>
        <begin position="383"/>
        <end position="405"/>
    </location>
</feature>
<dbReference type="InterPro" id="IPR006153">
    <property type="entry name" value="Cation/H_exchanger_TM"/>
</dbReference>
<evidence type="ECO:0000256" key="11">
    <source>
        <dbReference type="ARBA" id="ARBA00023201"/>
    </source>
</evidence>
<evidence type="ECO:0000313" key="14">
    <source>
        <dbReference type="EMBL" id="CCI12888.1"/>
    </source>
</evidence>
<feature type="transmembrane region" description="Helical" evidence="12">
    <location>
        <begin position="201"/>
        <end position="221"/>
    </location>
</feature>
<dbReference type="GO" id="GO:0098719">
    <property type="term" value="P:sodium ion import across plasma membrane"/>
    <property type="evidence" value="ECO:0007669"/>
    <property type="project" value="TreeGrafter"/>
</dbReference>
<protein>
    <submittedName>
        <fullName evidence="14">Na+/H+ antiporter</fullName>
    </submittedName>
</protein>
<feature type="transmembrane region" description="Helical" evidence="12">
    <location>
        <begin position="227"/>
        <end position="248"/>
    </location>
</feature>
<dbReference type="GO" id="GO:0015385">
    <property type="term" value="F:sodium:proton antiporter activity"/>
    <property type="evidence" value="ECO:0007669"/>
    <property type="project" value="InterPro"/>
</dbReference>
<evidence type="ECO:0000256" key="3">
    <source>
        <dbReference type="ARBA" id="ARBA00022448"/>
    </source>
</evidence>
<dbReference type="EMBL" id="CAIL01000062">
    <property type="protein sequence ID" value="CCI12888.1"/>
    <property type="molecule type" value="Genomic_DNA"/>
</dbReference>
<feature type="transmembrane region" description="Helical" evidence="12">
    <location>
        <begin position="279"/>
        <end position="297"/>
    </location>
</feature>
<dbReference type="AlphaFoldDB" id="I4GSW4"/>
<feature type="domain" description="Cation/H+ exchanger transmembrane" evidence="13">
    <location>
        <begin position="62"/>
        <end position="435"/>
    </location>
</feature>
<feature type="transmembrane region" description="Helical" evidence="12">
    <location>
        <begin position="52"/>
        <end position="69"/>
    </location>
</feature>
<dbReference type="NCBIfam" id="TIGR00831">
    <property type="entry name" value="a_cpa1"/>
    <property type="match status" value="1"/>
</dbReference>
<dbReference type="Gene3D" id="6.10.140.1330">
    <property type="match status" value="1"/>
</dbReference>
<dbReference type="InterPro" id="IPR004705">
    <property type="entry name" value="Cation/H_exchanger_CPA1_bac"/>
</dbReference>
<evidence type="ECO:0000256" key="8">
    <source>
        <dbReference type="ARBA" id="ARBA00023053"/>
    </source>
</evidence>
<feature type="transmembrane region" description="Helical" evidence="12">
    <location>
        <begin position="128"/>
        <end position="150"/>
    </location>
</feature>
<dbReference type="GO" id="GO:0015386">
    <property type="term" value="F:potassium:proton antiporter activity"/>
    <property type="evidence" value="ECO:0007669"/>
    <property type="project" value="TreeGrafter"/>
</dbReference>
<organism evidence="14 15">
    <name type="scientific">Microcystis aeruginosa PCC 9806</name>
    <dbReference type="NCBI Taxonomy" id="1160282"/>
    <lineage>
        <taxon>Bacteria</taxon>
        <taxon>Bacillati</taxon>
        <taxon>Cyanobacteriota</taxon>
        <taxon>Cyanophyceae</taxon>
        <taxon>Oscillatoriophycideae</taxon>
        <taxon>Chroococcales</taxon>
        <taxon>Microcystaceae</taxon>
        <taxon>Microcystis</taxon>
    </lineage>
</organism>
<evidence type="ECO:0000313" key="15">
    <source>
        <dbReference type="Proteomes" id="UP000003273"/>
    </source>
</evidence>
<comment type="similarity">
    <text evidence="2 12">Belongs to the monovalent cation:proton antiporter 1 (CPA1) transporter (TC 2.A.36) family.</text>
</comment>
<feature type="transmembrane region" description="Helical" evidence="12">
    <location>
        <begin position="309"/>
        <end position="331"/>
    </location>
</feature>
<dbReference type="GO" id="GO:0005886">
    <property type="term" value="C:plasma membrane"/>
    <property type="evidence" value="ECO:0007669"/>
    <property type="project" value="UniProtKB-SubCell"/>
</dbReference>
<dbReference type="Pfam" id="PF00999">
    <property type="entry name" value="Na_H_Exchanger"/>
    <property type="match status" value="1"/>
</dbReference>
<comment type="caution">
    <text evidence="12">Lacks conserved residue(s) required for the propagation of feature annotation.</text>
</comment>
<reference evidence="14 15" key="1">
    <citation type="submission" date="2012-04" db="EMBL/GenBank/DDBJ databases">
        <authorList>
            <person name="Genoscope - CEA"/>
        </authorList>
    </citation>
    <scope>NUCLEOTIDE SEQUENCE [LARGE SCALE GENOMIC DNA]</scope>
    <source>
        <strain evidence="14 15">9806</strain>
    </source>
</reference>
<keyword evidence="11 12" id="KW-0739">Sodium transport</keyword>
<feature type="transmembrane region" description="Helical" evidence="12">
    <location>
        <begin position="75"/>
        <end position="96"/>
    </location>
</feature>
<name>I4GSW4_MICAE</name>
<keyword evidence="4 12" id="KW-0050">Antiport</keyword>
<comment type="subcellular location">
    <subcellularLocation>
        <location evidence="1 12">Cell membrane</location>
        <topology evidence="1 12">Multi-pass membrane protein</topology>
    </subcellularLocation>
</comment>
<dbReference type="GO" id="GO:0051453">
    <property type="term" value="P:regulation of intracellular pH"/>
    <property type="evidence" value="ECO:0007669"/>
    <property type="project" value="TreeGrafter"/>
</dbReference>
<proteinExistence type="inferred from homology"/>
<evidence type="ECO:0000256" key="1">
    <source>
        <dbReference type="ARBA" id="ARBA00004651"/>
    </source>
</evidence>
<dbReference type="Proteomes" id="UP000003273">
    <property type="component" value="Unassembled WGS sequence"/>
</dbReference>
<evidence type="ECO:0000256" key="6">
    <source>
        <dbReference type="ARBA" id="ARBA00022692"/>
    </source>
</evidence>
<evidence type="ECO:0000259" key="13">
    <source>
        <dbReference type="Pfam" id="PF00999"/>
    </source>
</evidence>
<keyword evidence="7 12" id="KW-1133">Transmembrane helix</keyword>
<keyword evidence="6 12" id="KW-0812">Transmembrane</keyword>
<evidence type="ECO:0000256" key="4">
    <source>
        <dbReference type="ARBA" id="ARBA00022449"/>
    </source>
</evidence>
<gene>
    <name evidence="14" type="ORF">MICAE_1540026</name>
</gene>